<keyword evidence="5" id="KW-1185">Reference proteome</keyword>
<dbReference type="Proteomes" id="UP001165367">
    <property type="component" value="Unassembled WGS sequence"/>
</dbReference>
<dbReference type="Pfam" id="PF13561">
    <property type="entry name" value="adh_short_C2"/>
    <property type="match status" value="1"/>
</dbReference>
<evidence type="ECO:0000313" key="4">
    <source>
        <dbReference type="EMBL" id="MCG2616254.1"/>
    </source>
</evidence>
<evidence type="ECO:0000256" key="1">
    <source>
        <dbReference type="ARBA" id="ARBA00006484"/>
    </source>
</evidence>
<dbReference type="PRINTS" id="PR00081">
    <property type="entry name" value="GDHRDH"/>
</dbReference>
<reference evidence="4" key="1">
    <citation type="submission" date="2022-01" db="EMBL/GenBank/DDBJ databases">
        <authorList>
            <person name="Jo J.-H."/>
            <person name="Im W.-T."/>
        </authorList>
    </citation>
    <scope>NUCLEOTIDE SEQUENCE</scope>
    <source>
        <strain evidence="4">NA20</strain>
    </source>
</reference>
<dbReference type="CDD" id="cd05233">
    <property type="entry name" value="SDR_c"/>
    <property type="match status" value="1"/>
</dbReference>
<keyword evidence="2" id="KW-0560">Oxidoreductase</keyword>
<accession>A0ABS9KVI8</accession>
<protein>
    <submittedName>
        <fullName evidence="4">SDR family oxidoreductase</fullName>
    </submittedName>
</protein>
<dbReference type="Gene3D" id="3.40.50.720">
    <property type="entry name" value="NAD(P)-binding Rossmann-like Domain"/>
    <property type="match status" value="1"/>
</dbReference>
<dbReference type="PANTHER" id="PTHR43477:SF1">
    <property type="entry name" value="DIHYDROANTICAPSIN 7-DEHYDROGENASE"/>
    <property type="match status" value="1"/>
</dbReference>
<gene>
    <name evidence="4" type="ORF">LZZ85_18290</name>
</gene>
<dbReference type="InterPro" id="IPR002347">
    <property type="entry name" value="SDR_fam"/>
</dbReference>
<dbReference type="SMART" id="SM00822">
    <property type="entry name" value="PKS_KR"/>
    <property type="match status" value="1"/>
</dbReference>
<evidence type="ECO:0000256" key="2">
    <source>
        <dbReference type="ARBA" id="ARBA00023002"/>
    </source>
</evidence>
<organism evidence="4 5">
    <name type="scientific">Terrimonas ginsenosidimutans</name>
    <dbReference type="NCBI Taxonomy" id="2908004"/>
    <lineage>
        <taxon>Bacteria</taxon>
        <taxon>Pseudomonadati</taxon>
        <taxon>Bacteroidota</taxon>
        <taxon>Chitinophagia</taxon>
        <taxon>Chitinophagales</taxon>
        <taxon>Chitinophagaceae</taxon>
        <taxon>Terrimonas</taxon>
    </lineage>
</organism>
<name>A0ABS9KVI8_9BACT</name>
<feature type="domain" description="Ketoreductase" evidence="3">
    <location>
        <begin position="6"/>
        <end position="169"/>
    </location>
</feature>
<dbReference type="PANTHER" id="PTHR43477">
    <property type="entry name" value="DIHYDROANTICAPSIN 7-DEHYDROGENASE"/>
    <property type="match status" value="1"/>
</dbReference>
<dbReference type="InterPro" id="IPR057326">
    <property type="entry name" value="KR_dom"/>
</dbReference>
<evidence type="ECO:0000313" key="5">
    <source>
        <dbReference type="Proteomes" id="UP001165367"/>
    </source>
</evidence>
<dbReference type="InterPro" id="IPR051122">
    <property type="entry name" value="SDR_DHRS6-like"/>
</dbReference>
<dbReference type="SUPFAM" id="SSF51735">
    <property type="entry name" value="NAD(P)-binding Rossmann-fold domains"/>
    <property type="match status" value="1"/>
</dbReference>
<dbReference type="RefSeq" id="WP_237874791.1">
    <property type="nucleotide sequence ID" value="NZ_JAKLTR010000012.1"/>
</dbReference>
<comment type="caution">
    <text evidence="4">The sequence shown here is derived from an EMBL/GenBank/DDBJ whole genome shotgun (WGS) entry which is preliminary data.</text>
</comment>
<proteinExistence type="inferred from homology"/>
<dbReference type="EMBL" id="JAKLTR010000012">
    <property type="protein sequence ID" value="MCG2616254.1"/>
    <property type="molecule type" value="Genomic_DNA"/>
</dbReference>
<sequence>MSLLVRTFIIAGASSGIGLALAKRLLDAGHRVHGVSRTPGPLQDRQGYTHYAVDLLQEYSLPVVIGPIHGLAFCPGSIMLKPVERLTTADVDRDFTLNAKAAFLFVRQYLPQLRESGSASVVLFSTVAVQTGMPFHASVAMAKGAVEGLSRALAAELAPAIRVNAIAPSLTDTPLASGLLNTEAKVEAAKLRHPLRTVGSVDEHASLAYYLLTDSTWITGQVIGVNGGLGSIIK</sequence>
<evidence type="ECO:0000259" key="3">
    <source>
        <dbReference type="SMART" id="SM00822"/>
    </source>
</evidence>
<comment type="similarity">
    <text evidence="1">Belongs to the short-chain dehydrogenases/reductases (SDR) family.</text>
</comment>
<dbReference type="InterPro" id="IPR036291">
    <property type="entry name" value="NAD(P)-bd_dom_sf"/>
</dbReference>